<sequence length="45" mass="5244">DAIDYAIYGIIEKVKYPTDERVIDICYNALSDTKNDEFQNKIKNC</sequence>
<keyword evidence="2" id="KW-1185">Reference proteome</keyword>
<evidence type="ECO:0000313" key="1">
    <source>
        <dbReference type="EMBL" id="CAG8850901.1"/>
    </source>
</evidence>
<gene>
    <name evidence="1" type="ORF">RPERSI_LOCUS36315</name>
</gene>
<comment type="caution">
    <text evidence="1">The sequence shown here is derived from an EMBL/GenBank/DDBJ whole genome shotgun (WGS) entry which is preliminary data.</text>
</comment>
<dbReference type="EMBL" id="CAJVQC010173219">
    <property type="protein sequence ID" value="CAG8850901.1"/>
    <property type="molecule type" value="Genomic_DNA"/>
</dbReference>
<feature type="non-terminal residue" evidence="1">
    <location>
        <position position="1"/>
    </location>
</feature>
<feature type="non-terminal residue" evidence="1">
    <location>
        <position position="45"/>
    </location>
</feature>
<reference evidence="1" key="1">
    <citation type="submission" date="2021-06" db="EMBL/GenBank/DDBJ databases">
        <authorList>
            <person name="Kallberg Y."/>
            <person name="Tangrot J."/>
            <person name="Rosling A."/>
        </authorList>
    </citation>
    <scope>NUCLEOTIDE SEQUENCE</scope>
    <source>
        <strain evidence="1">MA461A</strain>
    </source>
</reference>
<organism evidence="1 2">
    <name type="scientific">Racocetra persica</name>
    <dbReference type="NCBI Taxonomy" id="160502"/>
    <lineage>
        <taxon>Eukaryota</taxon>
        <taxon>Fungi</taxon>
        <taxon>Fungi incertae sedis</taxon>
        <taxon>Mucoromycota</taxon>
        <taxon>Glomeromycotina</taxon>
        <taxon>Glomeromycetes</taxon>
        <taxon>Diversisporales</taxon>
        <taxon>Gigasporaceae</taxon>
        <taxon>Racocetra</taxon>
    </lineage>
</organism>
<accession>A0ACA9SZ18</accession>
<dbReference type="Proteomes" id="UP000789920">
    <property type="component" value="Unassembled WGS sequence"/>
</dbReference>
<proteinExistence type="predicted"/>
<protein>
    <submittedName>
        <fullName evidence="1">7762_t:CDS:1</fullName>
    </submittedName>
</protein>
<name>A0ACA9SZ18_9GLOM</name>
<evidence type="ECO:0000313" key="2">
    <source>
        <dbReference type="Proteomes" id="UP000789920"/>
    </source>
</evidence>